<proteinExistence type="predicted"/>
<organism evidence="1">
    <name type="scientific">Haptolina ericina</name>
    <dbReference type="NCBI Taxonomy" id="156174"/>
    <lineage>
        <taxon>Eukaryota</taxon>
        <taxon>Haptista</taxon>
        <taxon>Haptophyta</taxon>
        <taxon>Prymnesiophyceae</taxon>
        <taxon>Prymnesiales</taxon>
        <taxon>Prymnesiaceae</taxon>
        <taxon>Haptolina</taxon>
    </lineage>
</organism>
<name>A0A7S3F2P3_9EUKA</name>
<dbReference type="AlphaFoldDB" id="A0A7S3F2P3"/>
<protein>
    <submittedName>
        <fullName evidence="1">Uncharacterized protein</fullName>
    </submittedName>
</protein>
<dbReference type="EMBL" id="HBHX01043023">
    <property type="protein sequence ID" value="CAE0123143.1"/>
    <property type="molecule type" value="Transcribed_RNA"/>
</dbReference>
<accession>A0A7S3F2P3</accession>
<evidence type="ECO:0000313" key="1">
    <source>
        <dbReference type="EMBL" id="CAE0123143.1"/>
    </source>
</evidence>
<sequence>MLPRIVDALSAPELHDPQLVRVAALDPEVPLEPEAAEGRQDAQLELDGSADVPAWLQLLLAVIAGGILVRYCSAPLLHSSRSSTLTSTPLKRLEGYMPDLHLREHFRPQLDAAAEQVTRLTAELRHAQGQWRSAEQAAQLNHRMLLGASATAVLLGVAQLMMRAARH</sequence>
<reference evidence="1" key="1">
    <citation type="submission" date="2021-01" db="EMBL/GenBank/DDBJ databases">
        <authorList>
            <person name="Corre E."/>
            <person name="Pelletier E."/>
            <person name="Niang G."/>
            <person name="Scheremetjew M."/>
            <person name="Finn R."/>
            <person name="Kale V."/>
            <person name="Holt S."/>
            <person name="Cochrane G."/>
            <person name="Meng A."/>
            <person name="Brown T."/>
            <person name="Cohen L."/>
        </authorList>
    </citation>
    <scope>NUCLEOTIDE SEQUENCE</scope>
    <source>
        <strain evidence="1">CCMP281</strain>
    </source>
</reference>
<gene>
    <name evidence="1" type="ORF">HERI1096_LOCUS23845</name>
</gene>